<name>A0ABX6EUP4_KLUMA</name>
<evidence type="ECO:0000256" key="2">
    <source>
        <dbReference type="SAM" id="Phobius"/>
    </source>
</evidence>
<protein>
    <submittedName>
        <fullName evidence="3">Protein YKL063C</fullName>
    </submittedName>
</protein>
<keyword evidence="2" id="KW-0472">Membrane</keyword>
<reference evidence="3 4" key="1">
    <citation type="submission" date="2016-03" db="EMBL/GenBank/DDBJ databases">
        <title>How can Kluyveromyces marxianus grow so fast - potential evolutionary course in Saccharomyces Complex revealed by comparative genomics.</title>
        <authorList>
            <person name="Mo W."/>
            <person name="Lu W."/>
            <person name="Yang X."/>
            <person name="Qi J."/>
            <person name="Lv H."/>
        </authorList>
    </citation>
    <scope>NUCLEOTIDE SEQUENCE [LARGE SCALE GENOMIC DNA]</scope>
    <source>
        <strain evidence="3 4">FIM1</strain>
    </source>
</reference>
<keyword evidence="4" id="KW-1185">Reference proteome</keyword>
<evidence type="ECO:0000313" key="4">
    <source>
        <dbReference type="Proteomes" id="UP000422736"/>
    </source>
</evidence>
<keyword evidence="2" id="KW-0812">Transmembrane</keyword>
<feature type="transmembrane region" description="Helical" evidence="2">
    <location>
        <begin position="35"/>
        <end position="55"/>
    </location>
</feature>
<organism evidence="3 4">
    <name type="scientific">Kluyveromyces marxianus</name>
    <name type="common">Yeast</name>
    <name type="synonym">Candida kefyr</name>
    <dbReference type="NCBI Taxonomy" id="4911"/>
    <lineage>
        <taxon>Eukaryota</taxon>
        <taxon>Fungi</taxon>
        <taxon>Dikarya</taxon>
        <taxon>Ascomycota</taxon>
        <taxon>Saccharomycotina</taxon>
        <taxon>Saccharomycetes</taxon>
        <taxon>Saccharomycetales</taxon>
        <taxon>Saccharomycetaceae</taxon>
        <taxon>Kluyveromyces</taxon>
    </lineage>
</organism>
<dbReference type="EMBL" id="CP015057">
    <property type="protein sequence ID" value="QGN16069.1"/>
    <property type="molecule type" value="Genomic_DNA"/>
</dbReference>
<dbReference type="Proteomes" id="UP000422736">
    <property type="component" value="Chromosome 4"/>
</dbReference>
<evidence type="ECO:0000313" key="3">
    <source>
        <dbReference type="EMBL" id="QGN16069.1"/>
    </source>
</evidence>
<gene>
    <name evidence="3" type="ORF">FIM1_2769</name>
</gene>
<sequence>MQGGVRRGNDLLPRYNTHGHGRGKGVWLTTPMKKIILYVMLLFTVFVVLQTIGIGKENEHIEYELERAGGSSGINRDALGSQMDVSDAMIEKAGSAAADPVPAAADVAPVAAAAAAAAGAGAGSGSDKALDRVSDKSGDKGNAPAVGVGAGSVDNSKEEKKDLSNSAPIAAKNAQKSRNGVGNDIKADKQGGKGIDKKAQEIKEAAPYKKGD</sequence>
<feature type="compositionally biased region" description="Basic and acidic residues" evidence="1">
    <location>
        <begin position="185"/>
        <end position="212"/>
    </location>
</feature>
<feature type="compositionally biased region" description="Basic and acidic residues" evidence="1">
    <location>
        <begin position="128"/>
        <end position="139"/>
    </location>
</feature>
<accession>A0ABX6EUP4</accession>
<feature type="region of interest" description="Disordered" evidence="1">
    <location>
        <begin position="121"/>
        <end position="212"/>
    </location>
</feature>
<evidence type="ECO:0000256" key="1">
    <source>
        <dbReference type="SAM" id="MobiDB-lite"/>
    </source>
</evidence>
<reference evidence="3 4" key="2">
    <citation type="submission" date="2019-11" db="EMBL/GenBank/DDBJ databases">
        <authorList>
            <person name="Lu H."/>
        </authorList>
    </citation>
    <scope>NUCLEOTIDE SEQUENCE [LARGE SCALE GENOMIC DNA]</scope>
    <source>
        <strain evidence="3 4">FIM1</strain>
    </source>
</reference>
<proteinExistence type="predicted"/>
<keyword evidence="2" id="KW-1133">Transmembrane helix</keyword>